<dbReference type="KEGG" id="ffo:FFONT_0642"/>
<dbReference type="Gene3D" id="3.40.50.2000">
    <property type="entry name" value="Glycogen Phosphorylase B"/>
    <property type="match status" value="2"/>
</dbReference>
<dbReference type="Pfam" id="PF00534">
    <property type="entry name" value="Glycos_transf_1"/>
    <property type="match status" value="1"/>
</dbReference>
<dbReference type="PANTHER" id="PTHR12526">
    <property type="entry name" value="GLYCOSYLTRANSFERASE"/>
    <property type="match status" value="1"/>
</dbReference>
<organism evidence="2 3">
    <name type="scientific">Fervidicoccus fontis (strain DSM 19380 / JCM 18336 / VKM B-2539 / Kam940)</name>
    <dbReference type="NCBI Taxonomy" id="1163730"/>
    <lineage>
        <taxon>Archaea</taxon>
        <taxon>Thermoproteota</taxon>
        <taxon>Thermoprotei</taxon>
        <taxon>Fervidicoccales</taxon>
        <taxon>Fervidicoccaceae</taxon>
        <taxon>Fervidicoccus</taxon>
    </lineage>
</organism>
<dbReference type="HOGENOM" id="CLU_654893_0_0_2"/>
<dbReference type="InterPro" id="IPR001296">
    <property type="entry name" value="Glyco_trans_1"/>
</dbReference>
<dbReference type="EMBL" id="CP003423">
    <property type="protein sequence ID" value="AFH42632.1"/>
    <property type="molecule type" value="Genomic_DNA"/>
</dbReference>
<dbReference type="CDD" id="cd03801">
    <property type="entry name" value="GT4_PimA-like"/>
    <property type="match status" value="1"/>
</dbReference>
<proteinExistence type="predicted"/>
<feature type="domain" description="Glycosyl transferase family 1" evidence="1">
    <location>
        <begin position="240"/>
        <end position="389"/>
    </location>
</feature>
<keyword evidence="2" id="KW-0808">Transferase</keyword>
<dbReference type="GO" id="GO:0016757">
    <property type="term" value="F:glycosyltransferase activity"/>
    <property type="evidence" value="ECO:0007669"/>
    <property type="project" value="InterPro"/>
</dbReference>
<keyword evidence="3" id="KW-1185">Reference proteome</keyword>
<accession>I0A0X5</accession>
<reference evidence="2 3" key="2">
    <citation type="journal article" date="2014" name="Extremophiles">
        <title>Analysis of the complete genome of Fervidococcus fontis confirms the distinct phylogenetic position of the order Fervidicoccales and suggests its environmental function.</title>
        <authorList>
            <person name="Lebedinsky A.V."/>
            <person name="Mardanov A.V."/>
            <person name="Kublanov I.V."/>
            <person name="Gumerov V.M."/>
            <person name="Beletsky A.V."/>
            <person name="Perevalova A.A."/>
            <person name="Bidzhieva S.Kh."/>
            <person name="Bonch-Osmolovskaya E.A."/>
            <person name="Skryabin K.G."/>
            <person name="Ravin N.V."/>
        </authorList>
    </citation>
    <scope>NUCLEOTIDE SEQUENCE [LARGE SCALE GENOMIC DNA]</scope>
    <source>
        <strain evidence="3">DSM 19380 / VKM B-2539 / Kam940</strain>
    </source>
</reference>
<reference evidence="3" key="1">
    <citation type="submission" date="2012-03" db="EMBL/GenBank/DDBJ databases">
        <title>Fervidicoccus fontis complete genome analysis confirms its distinct phylogenetic position and predicts its environmental function.</title>
        <authorList>
            <person name="Lebedinsky A.V."/>
            <person name="Mardanov A.V."/>
            <person name="Gumerov V.M."/>
            <person name="Beletsky A.V."/>
            <person name="Kublanov I.V."/>
            <person name="Perevalova A.A."/>
            <person name="Bonch-Osmolovskaya E.A."/>
            <person name="Ravin N.V."/>
            <person name="Skryabin K.G."/>
        </authorList>
    </citation>
    <scope>NUCLEOTIDE SEQUENCE [LARGE SCALE GENOMIC DNA]</scope>
    <source>
        <strain evidence="3">DSM 19380 / VKM B-2539 / Kam940</strain>
    </source>
</reference>
<evidence type="ECO:0000259" key="1">
    <source>
        <dbReference type="Pfam" id="PF00534"/>
    </source>
</evidence>
<evidence type="ECO:0000313" key="2">
    <source>
        <dbReference type="EMBL" id="AFH42632.1"/>
    </source>
</evidence>
<dbReference type="eggNOG" id="arCOG01418">
    <property type="taxonomic scope" value="Archaea"/>
</dbReference>
<gene>
    <name evidence="2" type="ordered locus">FFONT_0642</name>
</gene>
<evidence type="ECO:0000313" key="3">
    <source>
        <dbReference type="Proteomes" id="UP000007391"/>
    </source>
</evidence>
<dbReference type="Proteomes" id="UP000007391">
    <property type="component" value="Chromosome"/>
</dbReference>
<dbReference type="STRING" id="1163730.FFONT_0642"/>
<name>I0A0X5_FERFK</name>
<protein>
    <submittedName>
        <fullName evidence="2">Glycosyltransferase, family 4</fullName>
    </submittedName>
</protein>
<sequence>MKLLAISHGLVLGGAQLSTLEFLELLKDRVEVKVLTCDNAVNSFTQGLRNLGLEVYKVTCLRKLNYPIMLYNPSVEKLVKWADIIWITDIEFTIAYQIKEIKKNIPIVAHLHSYALVCPWWGAYYSFRETCTRRCSIRRIIQCKLGINNELSKVGYLNKRKACIYNGASFLKGPLDYTRWRQLVGDVVDNIDGFIAVSNSLWKIHVAHIPHLGNKPHVIIKNPSVMPLKYISPKPHKAYGNYIVYASGENPLKGPHVLLKAWVAVSKELKDLKLYMIRCKDTCVERQAKKLALKNITFTDYVPPKEHYELMYRARAVVMPSLWPEPFGRIPIEANRLGVPAIVSDTGGLPEIIINDTTGFIFKRGDPGDLITKILKVFDLNFERQRIIDSSFEVVNPSESLNQLLDFFRDITSSSKGVK</sequence>
<dbReference type="InParanoid" id="I0A0X5"/>
<dbReference type="AlphaFoldDB" id="I0A0X5"/>
<dbReference type="SUPFAM" id="SSF53756">
    <property type="entry name" value="UDP-Glycosyltransferase/glycogen phosphorylase"/>
    <property type="match status" value="1"/>
</dbReference>